<feature type="region of interest" description="Disordered" evidence="2">
    <location>
        <begin position="1"/>
        <end position="28"/>
    </location>
</feature>
<sequence>MSGGQSTGDKTEKATPQKLRKAKRQGQVARSRDQSTVIGILVSLKLVVVLAPGWLIDFHRLFSLSFVEQFGEGGGEHVRSTLFVTTLMLIGKMLAPLAAIPGCIVAGSLMPGGWVFSSTNFMPKAERMNPVAGMKRLVSGKHYIQVATTVAKATVLAVSLWLVCRENVETFVRLQDVPLGTALAGGAGLFLDSALVLAGVMAGFALLDMPIQRIIFMRGQRMSKRDVKDEMRRSEGRPEVKGRIRQIQRQMARSGMRKTVPAADVVVMNPTHYAVALKYDVSKAQAPYVVAKGVDETALFIREIAREHGVEVLELPPLARAIYHTSQTNQQIPAALYQAVAQVLFYVLQIDAFRNGRRTVRPDVPTHFDIPDYLQDGIR</sequence>
<feature type="transmembrane region" description="Helical" evidence="3">
    <location>
        <begin position="98"/>
        <end position="122"/>
    </location>
</feature>
<dbReference type="Proteomes" id="UP001609186">
    <property type="component" value="Unassembled WGS sequence"/>
</dbReference>
<keyword evidence="5" id="KW-1185">Reference proteome</keyword>
<evidence type="ECO:0000256" key="3">
    <source>
        <dbReference type="SAM" id="Phobius"/>
    </source>
</evidence>
<dbReference type="InterPro" id="IPR006135">
    <property type="entry name" value="T3SS_substrate_exporter"/>
</dbReference>
<dbReference type="PANTHER" id="PTHR30531">
    <property type="entry name" value="FLAGELLAR BIOSYNTHETIC PROTEIN FLHB"/>
    <property type="match status" value="1"/>
</dbReference>
<dbReference type="SUPFAM" id="SSF160544">
    <property type="entry name" value="EscU C-terminal domain-like"/>
    <property type="match status" value="1"/>
</dbReference>
<dbReference type="Gene3D" id="3.40.1690.10">
    <property type="entry name" value="secretion proteins EscU"/>
    <property type="match status" value="1"/>
</dbReference>
<keyword evidence="3" id="KW-0472">Membrane</keyword>
<dbReference type="Pfam" id="PF01312">
    <property type="entry name" value="Bac_export_2"/>
    <property type="match status" value="1"/>
</dbReference>
<dbReference type="EMBL" id="JBIMPM010000001">
    <property type="protein sequence ID" value="MFH5249616.1"/>
    <property type="molecule type" value="Genomic_DNA"/>
</dbReference>
<proteinExistence type="inferred from homology"/>
<dbReference type="PANTHER" id="PTHR30531:SF12">
    <property type="entry name" value="FLAGELLAR BIOSYNTHETIC PROTEIN FLHB"/>
    <property type="match status" value="1"/>
</dbReference>
<feature type="transmembrane region" description="Helical" evidence="3">
    <location>
        <begin position="143"/>
        <end position="163"/>
    </location>
</feature>
<accession>A0ABW7KUM8</accession>
<evidence type="ECO:0000313" key="5">
    <source>
        <dbReference type="Proteomes" id="UP001609186"/>
    </source>
</evidence>
<keyword evidence="4" id="KW-0966">Cell projection</keyword>
<keyword evidence="4" id="KW-0969">Cilium</keyword>
<keyword evidence="4" id="KW-0282">Flagellum</keyword>
<name>A0ABW7KUM8_9BURK</name>
<feature type="transmembrane region" description="Helical" evidence="3">
    <location>
        <begin position="183"/>
        <end position="207"/>
    </location>
</feature>
<gene>
    <name evidence="4" type="primary">flhB</name>
    <name evidence="4" type="ORF">ACGTRS_00050</name>
</gene>
<keyword evidence="3" id="KW-0812">Transmembrane</keyword>
<evidence type="ECO:0000313" key="4">
    <source>
        <dbReference type="EMBL" id="MFH5249616.1"/>
    </source>
</evidence>
<dbReference type="PRINTS" id="PR00950">
    <property type="entry name" value="TYPE3IMSPROT"/>
</dbReference>
<comment type="similarity">
    <text evidence="1">Belongs to the type III secretion exporter family.</text>
</comment>
<organism evidence="4 5">
    <name type="scientific">Burkholderia semiarida</name>
    <dbReference type="NCBI Taxonomy" id="2843303"/>
    <lineage>
        <taxon>Bacteria</taxon>
        <taxon>Pseudomonadati</taxon>
        <taxon>Pseudomonadota</taxon>
        <taxon>Betaproteobacteria</taxon>
        <taxon>Burkholderiales</taxon>
        <taxon>Burkholderiaceae</taxon>
        <taxon>Burkholderia</taxon>
        <taxon>Burkholderia cepacia complex</taxon>
    </lineage>
</organism>
<dbReference type="InterPro" id="IPR029025">
    <property type="entry name" value="T3SS_substrate_exporter_C"/>
</dbReference>
<evidence type="ECO:0000256" key="1">
    <source>
        <dbReference type="ARBA" id="ARBA00010690"/>
    </source>
</evidence>
<protein>
    <submittedName>
        <fullName evidence="4">Flagellar type III secretion system protein FlhB</fullName>
    </submittedName>
</protein>
<comment type="caution">
    <text evidence="4">The sequence shown here is derived from an EMBL/GenBank/DDBJ whole genome shotgun (WGS) entry which is preliminary data.</text>
</comment>
<dbReference type="RefSeq" id="WP_395128216.1">
    <property type="nucleotide sequence ID" value="NZ_JBIMPM010000001.1"/>
</dbReference>
<evidence type="ECO:0000256" key="2">
    <source>
        <dbReference type="SAM" id="MobiDB-lite"/>
    </source>
</evidence>
<reference evidence="4 5" key="1">
    <citation type="submission" date="2024-10" db="EMBL/GenBank/DDBJ databases">
        <title>Burkholderia semiarida in Mexico.</title>
        <authorList>
            <person name="Estrada P."/>
        </authorList>
    </citation>
    <scope>NUCLEOTIDE SEQUENCE [LARGE SCALE GENOMIC DNA]</scope>
    <source>
        <strain evidence="4 5">CLM7-1</strain>
    </source>
</reference>
<feature type="transmembrane region" description="Helical" evidence="3">
    <location>
        <begin position="37"/>
        <end position="56"/>
    </location>
</feature>
<keyword evidence="3" id="KW-1133">Transmembrane helix</keyword>